<keyword evidence="6" id="KW-0175">Coiled coil</keyword>
<feature type="domain" description="Band 7" evidence="8">
    <location>
        <begin position="28"/>
        <end position="197"/>
    </location>
</feature>
<gene>
    <name evidence="9" type="ORF">O6P33_03800</name>
</gene>
<evidence type="ECO:0000313" key="10">
    <source>
        <dbReference type="Proteomes" id="UP001212189"/>
    </source>
</evidence>
<feature type="coiled-coil region" evidence="6">
    <location>
        <begin position="399"/>
        <end position="426"/>
    </location>
</feature>
<evidence type="ECO:0000256" key="4">
    <source>
        <dbReference type="ARBA" id="ARBA00022475"/>
    </source>
</evidence>
<dbReference type="InterPro" id="IPR036013">
    <property type="entry name" value="Band_7/SPFH_dom_sf"/>
</dbReference>
<keyword evidence="7" id="KW-0812">Transmembrane</keyword>
<dbReference type="SUPFAM" id="SSF117892">
    <property type="entry name" value="Band 7/SPFH domain"/>
    <property type="match status" value="1"/>
</dbReference>
<evidence type="ECO:0000259" key="8">
    <source>
        <dbReference type="SMART" id="SM00244"/>
    </source>
</evidence>
<evidence type="ECO:0000256" key="1">
    <source>
        <dbReference type="ARBA" id="ARBA00004167"/>
    </source>
</evidence>
<organism evidence="9 10">
    <name type="scientific">Denitrificimonas caeni</name>
    <dbReference type="NCBI Taxonomy" id="521720"/>
    <lineage>
        <taxon>Bacteria</taxon>
        <taxon>Pseudomonadati</taxon>
        <taxon>Pseudomonadota</taxon>
        <taxon>Gammaproteobacteria</taxon>
        <taxon>Pseudomonadales</taxon>
        <taxon>Pseudomonadaceae</taxon>
        <taxon>Denitrificimonas</taxon>
    </lineage>
</organism>
<protein>
    <submittedName>
        <fullName evidence="9">Flotillin family protein</fullName>
    </submittedName>
</protein>
<keyword evidence="10" id="KW-1185">Reference proteome</keyword>
<evidence type="ECO:0000313" key="9">
    <source>
        <dbReference type="EMBL" id="WBE25973.1"/>
    </source>
</evidence>
<name>A0AAE9VPX4_9GAMM</name>
<dbReference type="AlphaFoldDB" id="A0AAE9VPX4"/>
<comment type="similarity">
    <text evidence="3">Belongs to the band 7/mec-2 family. Flotillin subfamily.</text>
</comment>
<dbReference type="EMBL" id="CP114976">
    <property type="protein sequence ID" value="WBE25973.1"/>
    <property type="molecule type" value="Genomic_DNA"/>
</dbReference>
<proteinExistence type="inferred from homology"/>
<dbReference type="SMART" id="SM00244">
    <property type="entry name" value="PHB"/>
    <property type="match status" value="1"/>
</dbReference>
<sequence length="584" mass="64400">MLNSNLINITIIAGSVLITLLALGLILARLYKRASKEVSFVRTGFNGEKVIMNGGAIVLPVLHEIIPVNMNTLRLEVRRANEQALITRDRMRADVTAEFYVRVKPTTESIANAAQTLGLKTMNPHELKELVEGKFVDALRSVAAEMAMEELHEKRVDFVQKVQHVVSEDLLKNGLELESVSLTGLDQTAFEHFNPQNAFDAEGLTKLTQAIESRRKIRNDIEQETDLAIKTKNLEAERSKLNILREEEYARLEQEREVSIRRASQMAEIASEQAEKQRAAEEAKIAAQREIDLKRIVADRDIDAETIQKERAVREMEIAKQRAVEEAEVNRQKAIELASQDKSIAIAEKSRAESEAKAEADKARALAVQQEEAVITVRQTEQAERAKQVELIMARQMAEKEAIKLVVNAESEKKAAEDQAEAVRVNAQGQADKQRLSAQGQADAEVLLADAKERSYKVEAEGKKAINDAANMLSPEQIAMQVRMALIQHLPEIIAQSVKPMEQISDIKILHVNGLGQNGAADGNNTGTAAEPANSGSLADQVVSSALRYRAQAPILDSLLSEIGLKGADINGMAEAMNKPTALN</sequence>
<keyword evidence="4" id="KW-1003">Cell membrane</keyword>
<evidence type="ECO:0000256" key="6">
    <source>
        <dbReference type="SAM" id="Coils"/>
    </source>
</evidence>
<dbReference type="Pfam" id="PF15975">
    <property type="entry name" value="Flot"/>
    <property type="match status" value="1"/>
</dbReference>
<dbReference type="InterPro" id="IPR027705">
    <property type="entry name" value="Flotillin_fam"/>
</dbReference>
<feature type="coiled-coil region" evidence="6">
    <location>
        <begin position="227"/>
        <end position="322"/>
    </location>
</feature>
<accession>A0AAE9VPX4</accession>
<dbReference type="PANTHER" id="PTHR13806">
    <property type="entry name" value="FLOTILLIN-RELATED"/>
    <property type="match status" value="1"/>
</dbReference>
<dbReference type="InterPro" id="IPR031905">
    <property type="entry name" value="Flotillin_C"/>
</dbReference>
<dbReference type="CDD" id="cd03399">
    <property type="entry name" value="SPFH_flotillin"/>
    <property type="match status" value="1"/>
</dbReference>
<dbReference type="Gene3D" id="3.30.479.30">
    <property type="entry name" value="Band 7 domain"/>
    <property type="match status" value="1"/>
</dbReference>
<dbReference type="RefSeq" id="WP_269818918.1">
    <property type="nucleotide sequence ID" value="NZ_CP114976.1"/>
</dbReference>
<dbReference type="GO" id="GO:0005886">
    <property type="term" value="C:plasma membrane"/>
    <property type="evidence" value="ECO:0007669"/>
    <property type="project" value="UniProtKB-SubCell"/>
</dbReference>
<keyword evidence="7" id="KW-1133">Transmembrane helix</keyword>
<dbReference type="Pfam" id="PF01145">
    <property type="entry name" value="Band_7"/>
    <property type="match status" value="1"/>
</dbReference>
<dbReference type="InterPro" id="IPR001107">
    <property type="entry name" value="Band_7"/>
</dbReference>
<dbReference type="Proteomes" id="UP001212189">
    <property type="component" value="Chromosome"/>
</dbReference>
<keyword evidence="5 7" id="KW-0472">Membrane</keyword>
<reference evidence="9 10" key="1">
    <citation type="submission" date="2022-12" db="EMBL/GenBank/DDBJ databases">
        <title>Coexistence and Characterization of a Novel Tigecycline Resistance gene tet(X) variant and blaNDM-1 in a Pseudomonas caeni Isolate of Chicken Origin.</title>
        <authorList>
            <person name="Lu X."/>
            <person name="Zhang L."/>
            <person name="Li R."/>
            <person name="Wang Z."/>
        </authorList>
    </citation>
    <scope>NUCLEOTIDE SEQUENCE [LARGE SCALE GENOMIC DNA]</scope>
    <source>
        <strain evidence="9 10">CE14</strain>
    </source>
</reference>
<dbReference type="PANTHER" id="PTHR13806:SF31">
    <property type="entry name" value="FLOTILLIN-LIKE PROTEIN 1-RELATED"/>
    <property type="match status" value="1"/>
</dbReference>
<evidence type="ECO:0000256" key="7">
    <source>
        <dbReference type="SAM" id="Phobius"/>
    </source>
</evidence>
<evidence type="ECO:0000256" key="2">
    <source>
        <dbReference type="ARBA" id="ARBA00004236"/>
    </source>
</evidence>
<dbReference type="KEGG" id="dce:O6P33_03800"/>
<feature type="transmembrane region" description="Helical" evidence="7">
    <location>
        <begin position="6"/>
        <end position="28"/>
    </location>
</feature>
<evidence type="ECO:0000256" key="5">
    <source>
        <dbReference type="ARBA" id="ARBA00023136"/>
    </source>
</evidence>
<comment type="subcellular location">
    <subcellularLocation>
        <location evidence="2">Cell membrane</location>
    </subcellularLocation>
    <subcellularLocation>
        <location evidence="1">Membrane</location>
        <topology evidence="1">Single-pass membrane protein</topology>
    </subcellularLocation>
</comment>
<evidence type="ECO:0000256" key="3">
    <source>
        <dbReference type="ARBA" id="ARBA00007161"/>
    </source>
</evidence>